<keyword evidence="4" id="KW-1185">Reference proteome</keyword>
<dbReference type="InterPro" id="IPR004942">
    <property type="entry name" value="Roadblock/LAMTOR2_dom"/>
</dbReference>
<dbReference type="EMBL" id="CAJZBQ010000005">
    <property type="protein sequence ID" value="CAG9312224.1"/>
    <property type="molecule type" value="Genomic_DNA"/>
</dbReference>
<proteinExistence type="inferred from homology"/>
<sequence>MLNAKALTQTLQNALSQGVDNIFLVNKEGALLASANDQDNVKTSGAIASTIWCDYEANAPSSEAGGQAEEDELNLMIIEAEAGRIIATSLGMMCLCIQGQGEIGKLIETANRVKLSLQPSFQALLAEGE</sequence>
<organism evidence="3 4">
    <name type="scientific">Blepharisma stoltei</name>
    <dbReference type="NCBI Taxonomy" id="1481888"/>
    <lineage>
        <taxon>Eukaryota</taxon>
        <taxon>Sar</taxon>
        <taxon>Alveolata</taxon>
        <taxon>Ciliophora</taxon>
        <taxon>Postciliodesmatophora</taxon>
        <taxon>Heterotrichea</taxon>
        <taxon>Heterotrichida</taxon>
        <taxon>Blepharismidae</taxon>
        <taxon>Blepharisma</taxon>
    </lineage>
</organism>
<evidence type="ECO:0000313" key="4">
    <source>
        <dbReference type="Proteomes" id="UP001162131"/>
    </source>
</evidence>
<protein>
    <recommendedName>
        <fullName evidence="2">Roadblock/LAMTOR2 domain-containing protein</fullName>
    </recommendedName>
</protein>
<evidence type="ECO:0000313" key="3">
    <source>
        <dbReference type="EMBL" id="CAG9312224.1"/>
    </source>
</evidence>
<dbReference type="InterPro" id="IPR037587">
    <property type="entry name" value="LAMTOR2-like"/>
</dbReference>
<dbReference type="Pfam" id="PF03259">
    <property type="entry name" value="Robl_LC7"/>
    <property type="match status" value="1"/>
</dbReference>
<dbReference type="GO" id="GO:0005085">
    <property type="term" value="F:guanyl-nucleotide exchange factor activity"/>
    <property type="evidence" value="ECO:0007669"/>
    <property type="project" value="InterPro"/>
</dbReference>
<evidence type="ECO:0000259" key="2">
    <source>
        <dbReference type="Pfam" id="PF03259"/>
    </source>
</evidence>
<dbReference type="Proteomes" id="UP001162131">
    <property type="component" value="Unassembled WGS sequence"/>
</dbReference>
<name>A0AAU9IM26_9CILI</name>
<comment type="caution">
    <text evidence="3">The sequence shown here is derived from an EMBL/GenBank/DDBJ whole genome shotgun (WGS) entry which is preliminary data.</text>
</comment>
<feature type="domain" description="Roadblock/LAMTOR2" evidence="2">
    <location>
        <begin position="16"/>
        <end position="98"/>
    </location>
</feature>
<reference evidence="3" key="1">
    <citation type="submission" date="2021-09" db="EMBL/GenBank/DDBJ databases">
        <authorList>
            <consortium name="AG Swart"/>
            <person name="Singh M."/>
            <person name="Singh A."/>
            <person name="Seah K."/>
            <person name="Emmerich C."/>
        </authorList>
    </citation>
    <scope>NUCLEOTIDE SEQUENCE</scope>
    <source>
        <strain evidence="3">ATCC30299</strain>
    </source>
</reference>
<gene>
    <name evidence="3" type="ORF">BSTOLATCC_MIC5468</name>
</gene>
<accession>A0AAU9IM26</accession>
<evidence type="ECO:0000256" key="1">
    <source>
        <dbReference type="ARBA" id="ARBA00007191"/>
    </source>
</evidence>
<dbReference type="PANTHER" id="PTHR13323">
    <property type="entry name" value="LATE ENDOSOMAL/LYSOSOMAL MP1 INTERACTING PROTEIN"/>
    <property type="match status" value="1"/>
</dbReference>
<dbReference type="GO" id="GO:0032008">
    <property type="term" value="P:positive regulation of TOR signaling"/>
    <property type="evidence" value="ECO:0007669"/>
    <property type="project" value="InterPro"/>
</dbReference>
<dbReference type="SUPFAM" id="SSF103196">
    <property type="entry name" value="Roadblock/LC7 domain"/>
    <property type="match status" value="1"/>
</dbReference>
<dbReference type="GO" id="GO:0060090">
    <property type="term" value="F:molecular adaptor activity"/>
    <property type="evidence" value="ECO:0007669"/>
    <property type="project" value="InterPro"/>
</dbReference>
<dbReference type="AlphaFoldDB" id="A0AAU9IM26"/>
<dbReference type="Gene3D" id="3.30.450.30">
    <property type="entry name" value="Dynein light chain 2a, cytoplasmic"/>
    <property type="match status" value="1"/>
</dbReference>
<comment type="similarity">
    <text evidence="1">Belongs to the GAMAD family.</text>
</comment>